<accession>A0A6J6CQQ6</accession>
<gene>
    <name evidence="4" type="ORF">UFOPK1591_00232</name>
</gene>
<evidence type="ECO:0000256" key="1">
    <source>
        <dbReference type="ARBA" id="ARBA00022603"/>
    </source>
</evidence>
<name>A0A6J6CQQ6_9ZZZZ</name>
<sequence length="209" mass="22407">MSHNELNWSFAEEFAVETSVIARARALSLEYGVAPISPAVGAQMAILAASLVAKNIIEVGTGLGVSGLWLLRGAPEASLTSIDHEFEYHDQAKMLFAEAGIPHQQLRLITGHSSEVLPRMNENSYDIVVVDSDPAHLLENVEHSLRLVRVGGLVLLPHALWHGEVANPAQRGDIPAVYRSVLTLVSQSEAVLAALSPAGDGLLQLSRVN</sequence>
<keyword evidence="1" id="KW-0489">Methyltransferase</keyword>
<dbReference type="AlphaFoldDB" id="A0A6J6CQQ6"/>
<keyword evidence="2" id="KW-0808">Transferase</keyword>
<protein>
    <submittedName>
        <fullName evidence="4">Unannotated protein</fullName>
    </submittedName>
</protein>
<keyword evidence="3" id="KW-0949">S-adenosyl-L-methionine</keyword>
<dbReference type="PANTHER" id="PTHR10509">
    <property type="entry name" value="O-METHYLTRANSFERASE-RELATED"/>
    <property type="match status" value="1"/>
</dbReference>
<evidence type="ECO:0000256" key="2">
    <source>
        <dbReference type="ARBA" id="ARBA00022679"/>
    </source>
</evidence>
<evidence type="ECO:0000256" key="3">
    <source>
        <dbReference type="ARBA" id="ARBA00022691"/>
    </source>
</evidence>
<dbReference type="InterPro" id="IPR002935">
    <property type="entry name" value="SAM_O-MeTrfase"/>
</dbReference>
<evidence type="ECO:0000313" key="4">
    <source>
        <dbReference type="EMBL" id="CAB4553741.1"/>
    </source>
</evidence>
<proteinExistence type="predicted"/>
<dbReference type="Gene3D" id="3.40.50.150">
    <property type="entry name" value="Vaccinia Virus protein VP39"/>
    <property type="match status" value="1"/>
</dbReference>
<dbReference type="PROSITE" id="PS51682">
    <property type="entry name" value="SAM_OMT_I"/>
    <property type="match status" value="1"/>
</dbReference>
<dbReference type="InterPro" id="IPR029063">
    <property type="entry name" value="SAM-dependent_MTases_sf"/>
</dbReference>
<dbReference type="GO" id="GO:0008171">
    <property type="term" value="F:O-methyltransferase activity"/>
    <property type="evidence" value="ECO:0007669"/>
    <property type="project" value="InterPro"/>
</dbReference>
<dbReference type="GO" id="GO:0008757">
    <property type="term" value="F:S-adenosylmethionine-dependent methyltransferase activity"/>
    <property type="evidence" value="ECO:0007669"/>
    <property type="project" value="TreeGrafter"/>
</dbReference>
<dbReference type="InterPro" id="IPR050362">
    <property type="entry name" value="Cation-dep_OMT"/>
</dbReference>
<organism evidence="4">
    <name type="scientific">freshwater metagenome</name>
    <dbReference type="NCBI Taxonomy" id="449393"/>
    <lineage>
        <taxon>unclassified sequences</taxon>
        <taxon>metagenomes</taxon>
        <taxon>ecological metagenomes</taxon>
    </lineage>
</organism>
<dbReference type="SUPFAM" id="SSF53335">
    <property type="entry name" value="S-adenosyl-L-methionine-dependent methyltransferases"/>
    <property type="match status" value="1"/>
</dbReference>
<dbReference type="GO" id="GO:0032259">
    <property type="term" value="P:methylation"/>
    <property type="evidence" value="ECO:0007669"/>
    <property type="project" value="UniProtKB-KW"/>
</dbReference>
<reference evidence="4" key="1">
    <citation type="submission" date="2020-05" db="EMBL/GenBank/DDBJ databases">
        <authorList>
            <person name="Chiriac C."/>
            <person name="Salcher M."/>
            <person name="Ghai R."/>
            <person name="Kavagutti S V."/>
        </authorList>
    </citation>
    <scope>NUCLEOTIDE SEQUENCE</scope>
</reference>
<dbReference type="Pfam" id="PF01596">
    <property type="entry name" value="Methyltransf_3"/>
    <property type="match status" value="1"/>
</dbReference>
<dbReference type="EMBL" id="CAEZTD010000010">
    <property type="protein sequence ID" value="CAB4553741.1"/>
    <property type="molecule type" value="Genomic_DNA"/>
</dbReference>
<dbReference type="PANTHER" id="PTHR10509:SF85">
    <property type="entry name" value="O-METHYLTRANSFERASE RV1220C-RELATED"/>
    <property type="match status" value="1"/>
</dbReference>